<gene>
    <name evidence="3" type="ORF">MNOR_LOCUS590</name>
</gene>
<evidence type="ECO:0000313" key="3">
    <source>
        <dbReference type="EMBL" id="CAL4059468.1"/>
    </source>
</evidence>
<dbReference type="EMBL" id="CAXKWB010000136">
    <property type="protein sequence ID" value="CAL4059468.1"/>
    <property type="molecule type" value="Genomic_DNA"/>
</dbReference>
<reference evidence="3 4" key="1">
    <citation type="submission" date="2024-05" db="EMBL/GenBank/DDBJ databases">
        <authorList>
            <person name="Wallberg A."/>
        </authorList>
    </citation>
    <scope>NUCLEOTIDE SEQUENCE [LARGE SCALE GENOMIC DNA]</scope>
</reference>
<name>A0AAV2PHA2_MEGNR</name>
<evidence type="ECO:0000256" key="2">
    <source>
        <dbReference type="SAM" id="SignalP"/>
    </source>
</evidence>
<keyword evidence="4" id="KW-1185">Reference proteome</keyword>
<proteinExistence type="predicted"/>
<feature type="region of interest" description="Disordered" evidence="1">
    <location>
        <begin position="78"/>
        <end position="119"/>
    </location>
</feature>
<sequence length="502" mass="55986">MIWRKFWTLICTLIFLTLIQKSICFRIKYDADVESEASISKTSTIDETKSTLRNFESDRIQDEDSDNILEKETKIKVADSNNIPEKESKSNSNIHPDSSEQKLVPENGESVKLPPETFKGFGRNPAMRKLIESEDPQLYEKLVNLINASQSEETENLALKVSSDPAVGNIQLQKPEPNINIENNFSVKQQPAEVFKGFGRNPAIRKLIENGDPNLYEKFVDYMKTPQPSLAGSVSITHDPESVDSMSDNSNSDNVITKFAQPESIKPLIVTSKTNEKIPDAASISEASVQSIEHKEQNVFINSEKALQQPLEETPKYLNTASLAQITQSSGKGEAQSIECDIPHLDINSRCFANVMEVTVTSRSSLLARISFVEAEGHIDMSGNTVNLYAVYGKKTTQGFMWQLQKGVTVGDVDVSCQNCHTLDLRMMVLVMENFKEKNKRCVVDLTCTQSNMPDQPSLESSQTSQTEIPKDSMITESDGSRVHSAKTTLNILKGIPYFLLV</sequence>
<feature type="compositionally biased region" description="Polar residues" evidence="1">
    <location>
        <begin position="453"/>
        <end position="468"/>
    </location>
</feature>
<comment type="caution">
    <text evidence="3">The sequence shown here is derived from an EMBL/GenBank/DDBJ whole genome shotgun (WGS) entry which is preliminary data.</text>
</comment>
<feature type="signal peptide" evidence="2">
    <location>
        <begin position="1"/>
        <end position="24"/>
    </location>
</feature>
<evidence type="ECO:0000256" key="1">
    <source>
        <dbReference type="SAM" id="MobiDB-lite"/>
    </source>
</evidence>
<organism evidence="3 4">
    <name type="scientific">Meganyctiphanes norvegica</name>
    <name type="common">Northern krill</name>
    <name type="synonym">Thysanopoda norvegica</name>
    <dbReference type="NCBI Taxonomy" id="48144"/>
    <lineage>
        <taxon>Eukaryota</taxon>
        <taxon>Metazoa</taxon>
        <taxon>Ecdysozoa</taxon>
        <taxon>Arthropoda</taxon>
        <taxon>Crustacea</taxon>
        <taxon>Multicrustacea</taxon>
        <taxon>Malacostraca</taxon>
        <taxon>Eumalacostraca</taxon>
        <taxon>Eucarida</taxon>
        <taxon>Euphausiacea</taxon>
        <taxon>Euphausiidae</taxon>
        <taxon>Meganyctiphanes</taxon>
    </lineage>
</organism>
<protein>
    <submittedName>
        <fullName evidence="3">Uncharacterized protein</fullName>
    </submittedName>
</protein>
<accession>A0AAV2PHA2</accession>
<feature type="region of interest" description="Disordered" evidence="1">
    <location>
        <begin position="453"/>
        <end position="482"/>
    </location>
</feature>
<dbReference type="Proteomes" id="UP001497623">
    <property type="component" value="Unassembled WGS sequence"/>
</dbReference>
<dbReference type="AlphaFoldDB" id="A0AAV2PHA2"/>
<keyword evidence="2" id="KW-0732">Signal</keyword>
<evidence type="ECO:0000313" key="4">
    <source>
        <dbReference type="Proteomes" id="UP001497623"/>
    </source>
</evidence>
<feature type="chain" id="PRO_5043830841" evidence="2">
    <location>
        <begin position="25"/>
        <end position="502"/>
    </location>
</feature>